<reference evidence="2 3" key="1">
    <citation type="submission" date="2013-05" db="EMBL/GenBank/DDBJ databases">
        <title>Draft genome of the parasitic nematode Anyclostoma ceylanicum.</title>
        <authorList>
            <person name="Mitreva M."/>
        </authorList>
    </citation>
    <scope>NUCLEOTIDE SEQUENCE [LARGE SCALE GENOMIC DNA]</scope>
</reference>
<keyword evidence="1" id="KW-0732">Signal</keyword>
<accession>A0A0D6LCJ9</accession>
<evidence type="ECO:0000256" key="1">
    <source>
        <dbReference type="SAM" id="SignalP"/>
    </source>
</evidence>
<feature type="chain" id="PRO_5002307065" description="Protein BatD" evidence="1">
    <location>
        <begin position="25"/>
        <end position="265"/>
    </location>
</feature>
<gene>
    <name evidence="2" type="ORF">ANCCEY_15459</name>
</gene>
<evidence type="ECO:0008006" key="4">
    <source>
        <dbReference type="Google" id="ProtNLM"/>
    </source>
</evidence>
<keyword evidence="3" id="KW-1185">Reference proteome</keyword>
<name>A0A0D6LCJ9_9BILA</name>
<dbReference type="Proteomes" id="UP000054495">
    <property type="component" value="Unassembled WGS sequence"/>
</dbReference>
<proteinExistence type="predicted"/>
<organism evidence="2 3">
    <name type="scientific">Ancylostoma ceylanicum</name>
    <dbReference type="NCBI Taxonomy" id="53326"/>
    <lineage>
        <taxon>Eukaryota</taxon>
        <taxon>Metazoa</taxon>
        <taxon>Ecdysozoa</taxon>
        <taxon>Nematoda</taxon>
        <taxon>Chromadorea</taxon>
        <taxon>Rhabditida</taxon>
        <taxon>Rhabditina</taxon>
        <taxon>Rhabditomorpha</taxon>
        <taxon>Strongyloidea</taxon>
        <taxon>Ancylostomatidae</taxon>
        <taxon>Ancylostomatinae</taxon>
        <taxon>Ancylostoma</taxon>
    </lineage>
</organism>
<evidence type="ECO:0000313" key="3">
    <source>
        <dbReference type="Proteomes" id="UP000054495"/>
    </source>
</evidence>
<protein>
    <recommendedName>
        <fullName evidence="4">Protein BatD</fullName>
    </recommendedName>
</protein>
<sequence>MKTIVLNICFVLCAFWAWNQKAKVQLIVTPEEVGINQTVTVTIKSNVEGDIVENWPSNFIKGNFNKAGKYKFGPFYVKAGNKTYKSNSVTINVITNPTQNSTDDITNKQLRQPAFGIIESSSVKIYEGEPLVLSGRVYSKERTFGRPILRRSFEVDGVNDFYPLQQSESWETVTIKRKNFESFAFERKVMFPVGSGTLSIQPFEIYLPYGSHGFNVLSSVPVVEIIPLPPNPPVEFIGAVGEFEVAQNYVSKTIKQGDIIQIDVV</sequence>
<evidence type="ECO:0000313" key="2">
    <source>
        <dbReference type="EMBL" id="EPB65477.1"/>
    </source>
</evidence>
<feature type="non-terminal residue" evidence="2">
    <location>
        <position position="265"/>
    </location>
</feature>
<dbReference type="EMBL" id="KE128252">
    <property type="protein sequence ID" value="EPB65477.1"/>
    <property type="molecule type" value="Genomic_DNA"/>
</dbReference>
<feature type="signal peptide" evidence="1">
    <location>
        <begin position="1"/>
        <end position="24"/>
    </location>
</feature>
<dbReference type="AlphaFoldDB" id="A0A0D6LCJ9"/>